<keyword evidence="7" id="KW-1185">Reference proteome</keyword>
<dbReference type="Pfam" id="PF02841">
    <property type="entry name" value="GBP_C"/>
    <property type="match status" value="1"/>
</dbReference>
<gene>
    <name evidence="6" type="ORF">SKAU_G00156320</name>
</gene>
<dbReference type="InterPro" id="IPR055247">
    <property type="entry name" value="InsJ-like_HTH"/>
</dbReference>
<feature type="domain" description="GB1/RHD3-type G" evidence="5">
    <location>
        <begin position="620"/>
        <end position="737"/>
    </location>
</feature>
<dbReference type="EMBL" id="JAINUF010000005">
    <property type="protein sequence ID" value="KAJ8359107.1"/>
    <property type="molecule type" value="Genomic_DNA"/>
</dbReference>
<evidence type="ECO:0000313" key="6">
    <source>
        <dbReference type="EMBL" id="KAJ8359107.1"/>
    </source>
</evidence>
<feature type="domain" description="GB1/RHD3-type G" evidence="5">
    <location>
        <begin position="133"/>
        <end position="367"/>
    </location>
</feature>
<dbReference type="PANTHER" id="PTHR10751">
    <property type="entry name" value="GUANYLATE BINDING PROTEIN"/>
    <property type="match status" value="1"/>
</dbReference>
<dbReference type="CDD" id="cd01851">
    <property type="entry name" value="GBP"/>
    <property type="match status" value="1"/>
</dbReference>
<protein>
    <recommendedName>
        <fullName evidence="5">GB1/RHD3-type G domain-containing protein</fullName>
    </recommendedName>
</protein>
<accession>A0A9Q1FHM1</accession>
<keyword evidence="3" id="KW-0342">GTP-binding</keyword>
<dbReference type="InterPro" id="IPR015894">
    <property type="entry name" value="Guanylate-bd_N"/>
</dbReference>
<reference evidence="6" key="1">
    <citation type="journal article" date="2023" name="Science">
        <title>Genome structures resolve the early diversification of teleost fishes.</title>
        <authorList>
            <person name="Parey E."/>
            <person name="Louis A."/>
            <person name="Montfort J."/>
            <person name="Bouchez O."/>
            <person name="Roques C."/>
            <person name="Iampietro C."/>
            <person name="Lluch J."/>
            <person name="Castinel A."/>
            <person name="Donnadieu C."/>
            <person name="Desvignes T."/>
            <person name="Floi Bucao C."/>
            <person name="Jouanno E."/>
            <person name="Wen M."/>
            <person name="Mejri S."/>
            <person name="Dirks R."/>
            <person name="Jansen H."/>
            <person name="Henkel C."/>
            <person name="Chen W.J."/>
            <person name="Zahm M."/>
            <person name="Cabau C."/>
            <person name="Klopp C."/>
            <person name="Thompson A.W."/>
            <person name="Robinson-Rechavi M."/>
            <person name="Braasch I."/>
            <person name="Lecointre G."/>
            <person name="Bobe J."/>
            <person name="Postlethwait J.H."/>
            <person name="Berthelot C."/>
            <person name="Roest Crollius H."/>
            <person name="Guiguen Y."/>
        </authorList>
    </citation>
    <scope>NUCLEOTIDE SEQUENCE</scope>
    <source>
        <strain evidence="6">WJC10195</strain>
    </source>
</reference>
<dbReference type="Pfam" id="PF13518">
    <property type="entry name" value="HTH_28"/>
    <property type="match status" value="1"/>
</dbReference>
<dbReference type="PROSITE" id="PS51715">
    <property type="entry name" value="G_GB1_RHD3"/>
    <property type="match status" value="2"/>
</dbReference>
<evidence type="ECO:0000313" key="7">
    <source>
        <dbReference type="Proteomes" id="UP001152622"/>
    </source>
</evidence>
<comment type="caution">
    <text evidence="6">The sequence shown here is derived from an EMBL/GenBank/DDBJ whole genome shotgun (WGS) entry which is preliminary data.</text>
</comment>
<dbReference type="InterPro" id="IPR027417">
    <property type="entry name" value="P-loop_NTPase"/>
</dbReference>
<organism evidence="6 7">
    <name type="scientific">Synaphobranchus kaupii</name>
    <name type="common">Kaup's arrowtooth eel</name>
    <dbReference type="NCBI Taxonomy" id="118154"/>
    <lineage>
        <taxon>Eukaryota</taxon>
        <taxon>Metazoa</taxon>
        <taxon>Chordata</taxon>
        <taxon>Craniata</taxon>
        <taxon>Vertebrata</taxon>
        <taxon>Euteleostomi</taxon>
        <taxon>Actinopterygii</taxon>
        <taxon>Neopterygii</taxon>
        <taxon>Teleostei</taxon>
        <taxon>Anguilliformes</taxon>
        <taxon>Synaphobranchidae</taxon>
        <taxon>Synaphobranchus</taxon>
    </lineage>
</organism>
<dbReference type="InterPro" id="IPR030386">
    <property type="entry name" value="G_GB1_RHD3_dom"/>
</dbReference>
<evidence type="ECO:0000256" key="1">
    <source>
        <dbReference type="ARBA" id="ARBA00022741"/>
    </source>
</evidence>
<dbReference type="SUPFAM" id="SSF52540">
    <property type="entry name" value="P-loop containing nucleoside triphosphate hydrolases"/>
    <property type="match status" value="2"/>
</dbReference>
<dbReference type="CDD" id="cd00569">
    <property type="entry name" value="HTH_Hin_like"/>
    <property type="match status" value="1"/>
</dbReference>
<name>A0A9Q1FHM1_SYNKA</name>
<dbReference type="Pfam" id="PF02263">
    <property type="entry name" value="GBP"/>
    <property type="match status" value="2"/>
</dbReference>
<dbReference type="SUPFAM" id="SSF46689">
    <property type="entry name" value="Homeodomain-like"/>
    <property type="match status" value="1"/>
</dbReference>
<dbReference type="InterPro" id="IPR036543">
    <property type="entry name" value="Guanylate-bd_C_sf"/>
</dbReference>
<sequence length="737" mass="83804">MRRYLQPIQVAQVVQLLQDGTSIRAVARRFAVSPSTISRAWRRYREMGHYTKRAGQGRRRATTQRQDRYLLHCARRNRRSTARALQNDLQRATHSIMSSGTVTMAEPVCLIENDKDGNLRIVPQAVEILKQIDQFVVVVAVVGLYRTGKSYLMNKLAGKRKGFALRATIHSKTKGMWMWCIPHPKKADHTLVLLDTEGLGDVEGDTKNDNWVFSLAVLLSSALVYNSIGTIDNDALQRLHYVTELTEHIKVKSQTNDEDESTEFMRFFPSFVWTVRDFTLELEHDGKQITADQYLDKALKLKPGQGKQVMAYNLPRNCLRNYFPTRKCFVFDCPTSAKKMKHMDGLSDEDLEPSFVRQVRTFYDYVLSETKTKTMKGGYNMTGRMLGSLAEMYLDAICSGHIPCLENAFVALPQIENSNTVAEAVKFYKENIAKSVAFPTETQAELSDIHGKVEKRAVKMFFDRCFKDEDQKWQIELMKLLQTEYMEICDKNIVESKKACESIIKRIFRPLEENIVSGKYITVGGYQQYRKDLHNFISKYRSAEGKGIKLNVSWSSPRTEQVRVPVILFIFPLCWVDSLLQSIMSSGTVTMAEPVCLIENDKDGNLRIVPQAVEILKQIDQFVVVVAVVGLYRTGKSYLMNKLAGKRKGFALGTTIHSKTKGMWMWCIPHPKNTDHTLVLLDTEGLGDVEKGDTKNDNWVFSLAVLLSSALVYNSIGTIDNDALQRLQYPLLGAPLT</sequence>
<dbReference type="InterPro" id="IPR003191">
    <property type="entry name" value="Guanylate-bd/ATL_C"/>
</dbReference>
<dbReference type="Gene3D" id="3.40.50.300">
    <property type="entry name" value="P-loop containing nucleotide triphosphate hydrolases"/>
    <property type="match status" value="2"/>
</dbReference>
<dbReference type="Proteomes" id="UP001152622">
    <property type="component" value="Chromosome 5"/>
</dbReference>
<dbReference type="GO" id="GO:0005525">
    <property type="term" value="F:GTP binding"/>
    <property type="evidence" value="ECO:0007669"/>
    <property type="project" value="UniProtKB-KW"/>
</dbReference>
<evidence type="ECO:0000256" key="3">
    <source>
        <dbReference type="ARBA" id="ARBA00023134"/>
    </source>
</evidence>
<comment type="similarity">
    <text evidence="4">Belongs to the TRAFAC class dynamin-like GTPase superfamily. GB1/RHD3 GTPase family.</text>
</comment>
<dbReference type="FunFam" id="3.40.50.300:FF:000422">
    <property type="entry name" value="Guanylate-binding protein 1"/>
    <property type="match status" value="1"/>
</dbReference>
<evidence type="ECO:0000259" key="5">
    <source>
        <dbReference type="PROSITE" id="PS51715"/>
    </source>
</evidence>
<dbReference type="InterPro" id="IPR009057">
    <property type="entry name" value="Homeodomain-like_sf"/>
</dbReference>
<dbReference type="FunFam" id="3.40.50.300:FF:004981">
    <property type="entry name" value="Guanylate-binding protein 1"/>
    <property type="match status" value="1"/>
</dbReference>
<dbReference type="SUPFAM" id="SSF48340">
    <property type="entry name" value="Interferon-induced guanylate-binding protein 1 (GBP1), C-terminal domain"/>
    <property type="match status" value="1"/>
</dbReference>
<dbReference type="OrthoDB" id="2135133at2759"/>
<dbReference type="GO" id="GO:0003924">
    <property type="term" value="F:GTPase activity"/>
    <property type="evidence" value="ECO:0007669"/>
    <property type="project" value="InterPro"/>
</dbReference>
<keyword evidence="1" id="KW-0547">Nucleotide-binding</keyword>
<dbReference type="AlphaFoldDB" id="A0A9Q1FHM1"/>
<proteinExistence type="inferred from homology"/>
<dbReference type="Gene3D" id="1.20.1000.10">
    <property type="entry name" value="Guanylate-binding protein, C-terminal domain"/>
    <property type="match status" value="1"/>
</dbReference>
<evidence type="ECO:0000256" key="4">
    <source>
        <dbReference type="PROSITE-ProRule" id="PRU01052"/>
    </source>
</evidence>
<evidence type="ECO:0000256" key="2">
    <source>
        <dbReference type="ARBA" id="ARBA00022801"/>
    </source>
</evidence>
<keyword evidence="2" id="KW-0378">Hydrolase</keyword>